<dbReference type="InterPro" id="IPR015943">
    <property type="entry name" value="WD40/YVTN_repeat-like_dom_sf"/>
</dbReference>
<dbReference type="PANTHER" id="PTHR10241">
    <property type="entry name" value="LETHAL 2 GIANT LARVAE PROTEIN"/>
    <property type="match status" value="1"/>
</dbReference>
<comment type="similarity">
    <text evidence="2">Belongs to the WD repeat L(2)GL family.</text>
</comment>
<evidence type="ECO:0000256" key="5">
    <source>
        <dbReference type="PROSITE-ProRule" id="PRU00221"/>
    </source>
</evidence>
<dbReference type="GO" id="GO:0019905">
    <property type="term" value="F:syntaxin binding"/>
    <property type="evidence" value="ECO:0007669"/>
    <property type="project" value="TreeGrafter"/>
</dbReference>
<feature type="region of interest" description="Disordered" evidence="7">
    <location>
        <begin position="479"/>
        <end position="506"/>
    </location>
</feature>
<evidence type="ECO:0000256" key="3">
    <source>
        <dbReference type="ARBA" id="ARBA00022483"/>
    </source>
</evidence>
<dbReference type="InterPro" id="IPR036322">
    <property type="entry name" value="WD40_repeat_dom_sf"/>
</dbReference>
<dbReference type="Gene3D" id="2.130.10.10">
    <property type="entry name" value="YVTN repeat-like/Quinoprotein amine dehydrogenase"/>
    <property type="match status" value="1"/>
</dbReference>
<dbReference type="Proteomes" id="UP001408789">
    <property type="component" value="Unassembled WGS sequence"/>
</dbReference>
<comment type="subcellular location">
    <subcellularLocation>
        <location evidence="1">Cytoplasm</location>
    </subcellularLocation>
</comment>
<dbReference type="InterPro" id="IPR001680">
    <property type="entry name" value="WD40_rpt"/>
</dbReference>
<accession>A0AAP0DDF6</accession>
<proteinExistence type="inferred from homology"/>
<dbReference type="GO" id="GO:0005737">
    <property type="term" value="C:cytoplasm"/>
    <property type="evidence" value="ECO:0007669"/>
    <property type="project" value="UniProtKB-SubCell"/>
</dbReference>
<protein>
    <recommendedName>
        <fullName evidence="8">V-SNARE coiled-coil homology domain-containing protein</fullName>
    </recommendedName>
</protein>
<dbReference type="SUPFAM" id="SSF58038">
    <property type="entry name" value="SNARE fusion complex"/>
    <property type="match status" value="1"/>
</dbReference>
<dbReference type="EMBL" id="JBCNJP010000009">
    <property type="protein sequence ID" value="KAK9073076.1"/>
    <property type="molecule type" value="Genomic_DNA"/>
</dbReference>
<sequence>MCALTSSEYTCTFTKDEDLEIFRNLWVNQGDEISLEYSGTNALKGDIVKYGKQTLSGLVKDGISALSRYYLNNFQDGIRQDAVDLISGNYTVSGNSPSPFQLNKFESRTLFPVASVLLIGSLTVTSITFNRAGHNAQNVISSVICAGATAGMMALVKANGRQICSRPRLCGLLERDQTGEDFKAALLDTETQESARQAAVMFAKKLLHKATKLHHQHQNNNQILKGSLTPQDLDFQIAAHYGIPSTASLLAFDPIQRVLAIGTLDGRIKVIGGDNIEGLLISPKQLPFKYLEFLANKGFLVSISNDNDIQVWNLENRSIASSLQWSSNITSFSVIYGSFFMYVGDENGLMSVLKHEEDGELLVLPYHISTKSLTVLDMNSFSVSFLTESLPNPSSPVISMTWKSFVRNGGHVKSPKDAGPKNHDKNLEKLIFICTKDAKLYAFDGNNRMINSKPTQLKKDTTAVSMHIIEGSTSIVESEERKESTQFTKDVAARNKPTSETDQNKTERINSGQNAMDSLVLLCCKEALRLYHLKSVVQGSEKPLLKVKLDKHCCWTSIFMKDEKTCGLVLLYQSGELEIRSLPDLELVKVTSLTSILRWSYKANMQRTMCSTENGQIAMINGSEVAFLSLTKSDDDLRVTETFPSLHDKVLAAAVEAVMSSSHNQKKKQGIPGALVNILKGFRGGKTKNNTNFPEDMKSGFSNLDRIFSKNPFPDPLESSISDQEDVELDIDDIEIDEPAPVSMPTSSHTKQKEKIGKRTDREMLLDGDNDEPRVRTREEIIAKYRKNAGDASSVAGQARNKLLERQEKLEKISRRTQDLSNEAEDFASLANELVKAMERRKWWQI</sequence>
<dbReference type="SUPFAM" id="SSF50978">
    <property type="entry name" value="WD40 repeat-like"/>
    <property type="match status" value="1"/>
</dbReference>
<dbReference type="PANTHER" id="PTHR10241:SF25">
    <property type="entry name" value="TOMOSYN, ISOFORM C"/>
    <property type="match status" value="1"/>
</dbReference>
<gene>
    <name evidence="9" type="ORF">SSX86_007398</name>
</gene>
<feature type="compositionally biased region" description="Basic and acidic residues" evidence="7">
    <location>
        <begin position="491"/>
        <end position="506"/>
    </location>
</feature>
<feature type="domain" description="V-SNARE coiled-coil homology" evidence="8">
    <location>
        <begin position="781"/>
        <end position="845"/>
    </location>
</feature>
<dbReference type="CDD" id="cd15873">
    <property type="entry name" value="R-SNARE_STXBP5_6"/>
    <property type="match status" value="1"/>
</dbReference>
<keyword evidence="4" id="KW-0963">Cytoplasm</keyword>
<dbReference type="PROSITE" id="PS50892">
    <property type="entry name" value="V_SNARE"/>
    <property type="match status" value="1"/>
</dbReference>
<evidence type="ECO:0000259" key="8">
    <source>
        <dbReference type="PROSITE" id="PS50892"/>
    </source>
</evidence>
<feature type="repeat" description="WD" evidence="5">
    <location>
        <begin position="291"/>
        <end position="322"/>
    </location>
</feature>
<reference evidence="9 10" key="1">
    <citation type="submission" date="2024-04" db="EMBL/GenBank/DDBJ databases">
        <title>The reference genome of an endangered Asteraceae, Deinandra increscens subsp. villosa, native to the Central Coast of California.</title>
        <authorList>
            <person name="Guilliams M."/>
            <person name="Hasenstab-Lehman K."/>
            <person name="Meyer R."/>
            <person name="Mcevoy S."/>
        </authorList>
    </citation>
    <scope>NUCLEOTIDE SEQUENCE [LARGE SCALE GENOMIC DNA]</scope>
    <source>
        <tissue evidence="9">Leaf</tissue>
    </source>
</reference>
<dbReference type="Gene3D" id="1.20.5.110">
    <property type="match status" value="1"/>
</dbReference>
<dbReference type="GO" id="GO:0006887">
    <property type="term" value="P:exocytosis"/>
    <property type="evidence" value="ECO:0007669"/>
    <property type="project" value="UniProtKB-KW"/>
</dbReference>
<evidence type="ECO:0000256" key="1">
    <source>
        <dbReference type="ARBA" id="ARBA00004496"/>
    </source>
</evidence>
<evidence type="ECO:0000313" key="10">
    <source>
        <dbReference type="Proteomes" id="UP001408789"/>
    </source>
</evidence>
<keyword evidence="5" id="KW-0853">WD repeat</keyword>
<keyword evidence="3" id="KW-0268">Exocytosis</keyword>
<dbReference type="GO" id="GO:0045159">
    <property type="term" value="F:myosin II binding"/>
    <property type="evidence" value="ECO:0007669"/>
    <property type="project" value="TreeGrafter"/>
</dbReference>
<dbReference type="AlphaFoldDB" id="A0AAP0DDF6"/>
<dbReference type="GO" id="GO:0005886">
    <property type="term" value="C:plasma membrane"/>
    <property type="evidence" value="ECO:0007669"/>
    <property type="project" value="TreeGrafter"/>
</dbReference>
<evidence type="ECO:0000256" key="2">
    <source>
        <dbReference type="ARBA" id="ARBA00008070"/>
    </source>
</evidence>
<evidence type="ECO:0000256" key="7">
    <source>
        <dbReference type="SAM" id="MobiDB-lite"/>
    </source>
</evidence>
<feature type="region of interest" description="Disordered" evidence="7">
    <location>
        <begin position="738"/>
        <end position="757"/>
    </location>
</feature>
<comment type="caution">
    <text evidence="9">The sequence shown here is derived from an EMBL/GenBank/DDBJ whole genome shotgun (WGS) entry which is preliminary data.</text>
</comment>
<dbReference type="GO" id="GO:0006893">
    <property type="term" value="P:Golgi to plasma membrane transport"/>
    <property type="evidence" value="ECO:0007669"/>
    <property type="project" value="TreeGrafter"/>
</dbReference>
<dbReference type="PROSITE" id="PS50082">
    <property type="entry name" value="WD_REPEATS_2"/>
    <property type="match status" value="1"/>
</dbReference>
<keyword evidence="10" id="KW-1185">Reference proteome</keyword>
<evidence type="ECO:0000256" key="6">
    <source>
        <dbReference type="PROSITE-ProRule" id="PRU00290"/>
    </source>
</evidence>
<evidence type="ECO:0000313" key="9">
    <source>
        <dbReference type="EMBL" id="KAK9073076.1"/>
    </source>
</evidence>
<evidence type="ECO:0000256" key="4">
    <source>
        <dbReference type="ARBA" id="ARBA00022490"/>
    </source>
</evidence>
<name>A0AAP0DDF6_9ASTR</name>
<organism evidence="9 10">
    <name type="scientific">Deinandra increscens subsp. villosa</name>
    <dbReference type="NCBI Taxonomy" id="3103831"/>
    <lineage>
        <taxon>Eukaryota</taxon>
        <taxon>Viridiplantae</taxon>
        <taxon>Streptophyta</taxon>
        <taxon>Embryophyta</taxon>
        <taxon>Tracheophyta</taxon>
        <taxon>Spermatophyta</taxon>
        <taxon>Magnoliopsida</taxon>
        <taxon>eudicotyledons</taxon>
        <taxon>Gunneridae</taxon>
        <taxon>Pentapetalae</taxon>
        <taxon>asterids</taxon>
        <taxon>campanulids</taxon>
        <taxon>Asterales</taxon>
        <taxon>Asteraceae</taxon>
        <taxon>Asteroideae</taxon>
        <taxon>Heliantheae alliance</taxon>
        <taxon>Madieae</taxon>
        <taxon>Madiinae</taxon>
        <taxon>Deinandra</taxon>
    </lineage>
</organism>
<dbReference type="InterPro" id="IPR042855">
    <property type="entry name" value="V_SNARE_CC"/>
</dbReference>
<keyword evidence="6" id="KW-0175">Coiled coil</keyword>
<dbReference type="GO" id="GO:0005096">
    <property type="term" value="F:GTPase activator activity"/>
    <property type="evidence" value="ECO:0007669"/>
    <property type="project" value="TreeGrafter"/>
</dbReference>